<reference evidence="1" key="1">
    <citation type="submission" date="2020-02" db="EMBL/GenBank/DDBJ databases">
        <authorList>
            <person name="Meier V. D."/>
        </authorList>
    </citation>
    <scope>NUCLEOTIDE SEQUENCE</scope>
    <source>
        <strain evidence="1">AVDCRST_MAG92</strain>
    </source>
</reference>
<name>A0A6J4JSL6_9CYAN</name>
<evidence type="ECO:0000313" key="1">
    <source>
        <dbReference type="EMBL" id="CAA9286179.1"/>
    </source>
</evidence>
<accession>A0A6J4JSL6</accession>
<proteinExistence type="predicted"/>
<dbReference type="EMBL" id="CADCTM010000679">
    <property type="protein sequence ID" value="CAA9286179.1"/>
    <property type="molecule type" value="Genomic_DNA"/>
</dbReference>
<sequence length="65" mass="7450">MLRYPRHKKRRTIAIALSTPEAENFLIKLGIGRYKSLVMISEQLLGFRRDTSLASSRSVQCERGV</sequence>
<organism evidence="1">
    <name type="scientific">uncultured Coleofasciculus sp</name>
    <dbReference type="NCBI Taxonomy" id="1267456"/>
    <lineage>
        <taxon>Bacteria</taxon>
        <taxon>Bacillati</taxon>
        <taxon>Cyanobacteriota</taxon>
        <taxon>Cyanophyceae</taxon>
        <taxon>Coleofasciculales</taxon>
        <taxon>Coleofasciculaceae</taxon>
        <taxon>Coleofasciculus</taxon>
        <taxon>environmental samples</taxon>
    </lineage>
</organism>
<gene>
    <name evidence="1" type="ORF">AVDCRST_MAG92-3907</name>
</gene>
<protein>
    <submittedName>
        <fullName evidence="1">Uncharacterized protein</fullName>
    </submittedName>
</protein>
<dbReference type="AlphaFoldDB" id="A0A6J4JSL6"/>